<evidence type="ECO:0000256" key="2">
    <source>
        <dbReference type="SAM" id="MobiDB-lite"/>
    </source>
</evidence>
<dbReference type="InterPro" id="IPR009091">
    <property type="entry name" value="RCC1/BLIP-II"/>
</dbReference>
<dbReference type="AlphaFoldDB" id="A0AAE0L1T7"/>
<dbReference type="Pfam" id="PF00415">
    <property type="entry name" value="RCC1"/>
    <property type="match status" value="1"/>
</dbReference>
<feature type="region of interest" description="Disordered" evidence="2">
    <location>
        <begin position="149"/>
        <end position="176"/>
    </location>
</feature>
<feature type="compositionally biased region" description="Basic and acidic residues" evidence="2">
    <location>
        <begin position="218"/>
        <end position="231"/>
    </location>
</feature>
<evidence type="ECO:0000313" key="4">
    <source>
        <dbReference type="Proteomes" id="UP001190700"/>
    </source>
</evidence>
<comment type="caution">
    <text evidence="3">The sequence shown here is derived from an EMBL/GenBank/DDBJ whole genome shotgun (WGS) entry which is preliminary data.</text>
</comment>
<feature type="repeat" description="RCC1" evidence="1">
    <location>
        <begin position="364"/>
        <end position="413"/>
    </location>
</feature>
<feature type="region of interest" description="Disordered" evidence="2">
    <location>
        <begin position="261"/>
        <end position="315"/>
    </location>
</feature>
<keyword evidence="4" id="KW-1185">Reference proteome</keyword>
<dbReference type="EMBL" id="LGRX02011410">
    <property type="protein sequence ID" value="KAK3268996.1"/>
    <property type="molecule type" value="Genomic_DNA"/>
</dbReference>
<feature type="compositionally biased region" description="Polar residues" evidence="2">
    <location>
        <begin position="161"/>
        <end position="176"/>
    </location>
</feature>
<sequence>MYLAGLENDIAQFRKDKAALDAERFRKEQEELVAQTQVDADAGVSAAEETVEFDADRRYFPPSQTRAPHCLLLGLSLQLKQEVTLSAGDAAVGSLGQYPSESQREASHQNPVIAATAATPTVPLSNGKEDLASRGYAMRTLKQHIGSSSIEDSGISLSTSQAEPSSGGFSLTQKSGSLDSATSKTIWSLARDTARWAETAVGQLLQHANVPVHSAGGKPHEAGVESKMDDSKAPQLAGHVLHLAEAVVNRLVEEAAALGAAGAGKFPSSDRRRLGQQDDDELGTSKSTSASHAADVHDNYGLDGMQGESHEHADDEVGVLSRTATGTLHSLPRRDVAQKGAGGTVIRRVALTSTGGEVYATGHGEVYATGYNGNGQLGDGTTTNRYSPVRVMAGHHVVQAAAWRYHTVFVTSGRCWAFSHSVCDIRIGEARGDAEELMIAAVMRAMACRVGGNRGLSRYICKRDGAGTSQDSSGRASTLKGLVTHQGAELESRCGSVGRLRLEAAAAQGQAESSSHALQLCAQAELESRAADLWAV</sequence>
<dbReference type="PROSITE" id="PS50012">
    <property type="entry name" value="RCC1_3"/>
    <property type="match status" value="1"/>
</dbReference>
<name>A0AAE0L1T7_9CHLO</name>
<dbReference type="InterPro" id="IPR000408">
    <property type="entry name" value="Reg_chr_condens"/>
</dbReference>
<dbReference type="Gene3D" id="2.130.10.30">
    <property type="entry name" value="Regulator of chromosome condensation 1/beta-lactamase-inhibitor protein II"/>
    <property type="match status" value="1"/>
</dbReference>
<evidence type="ECO:0000313" key="3">
    <source>
        <dbReference type="EMBL" id="KAK3268996.1"/>
    </source>
</evidence>
<feature type="compositionally biased region" description="Low complexity" evidence="2">
    <location>
        <begin position="149"/>
        <end position="160"/>
    </location>
</feature>
<proteinExistence type="predicted"/>
<organism evidence="3 4">
    <name type="scientific">Cymbomonas tetramitiformis</name>
    <dbReference type="NCBI Taxonomy" id="36881"/>
    <lineage>
        <taxon>Eukaryota</taxon>
        <taxon>Viridiplantae</taxon>
        <taxon>Chlorophyta</taxon>
        <taxon>Pyramimonadophyceae</taxon>
        <taxon>Pyramimonadales</taxon>
        <taxon>Pyramimonadaceae</taxon>
        <taxon>Cymbomonas</taxon>
    </lineage>
</organism>
<protein>
    <submittedName>
        <fullName evidence="3">Uncharacterized protein</fullName>
    </submittedName>
</protein>
<gene>
    <name evidence="3" type="ORF">CYMTET_22534</name>
</gene>
<dbReference type="Proteomes" id="UP001190700">
    <property type="component" value="Unassembled WGS sequence"/>
</dbReference>
<accession>A0AAE0L1T7</accession>
<feature type="region of interest" description="Disordered" evidence="2">
    <location>
        <begin position="211"/>
        <end position="231"/>
    </location>
</feature>
<reference evidence="3 4" key="1">
    <citation type="journal article" date="2015" name="Genome Biol. Evol.">
        <title>Comparative Genomics of a Bacterivorous Green Alga Reveals Evolutionary Causalities and Consequences of Phago-Mixotrophic Mode of Nutrition.</title>
        <authorList>
            <person name="Burns J.A."/>
            <person name="Paasch A."/>
            <person name="Narechania A."/>
            <person name="Kim E."/>
        </authorList>
    </citation>
    <scope>NUCLEOTIDE SEQUENCE [LARGE SCALE GENOMIC DNA]</scope>
    <source>
        <strain evidence="3 4">PLY_AMNH</strain>
    </source>
</reference>
<dbReference type="SUPFAM" id="SSF50985">
    <property type="entry name" value="RCC1/BLIP-II"/>
    <property type="match status" value="1"/>
</dbReference>
<evidence type="ECO:0000256" key="1">
    <source>
        <dbReference type="PROSITE-ProRule" id="PRU00235"/>
    </source>
</evidence>